<dbReference type="InterPro" id="IPR016117">
    <property type="entry name" value="ArgJ-like_dom_sf"/>
</dbReference>
<protein>
    <submittedName>
        <fullName evidence="2">Peptidase S58 family protein</fullName>
    </submittedName>
</protein>
<evidence type="ECO:0000313" key="3">
    <source>
        <dbReference type="Proteomes" id="UP000291469"/>
    </source>
</evidence>
<gene>
    <name evidence="2" type="ORF">ER308_18295</name>
</gene>
<accession>A0A411YLM1</accession>
<dbReference type="EMBL" id="CP036402">
    <property type="protein sequence ID" value="QBI22114.1"/>
    <property type="molecule type" value="Genomic_DNA"/>
</dbReference>
<dbReference type="Pfam" id="PF03576">
    <property type="entry name" value="Peptidase_S58"/>
    <property type="match status" value="1"/>
</dbReference>
<name>A0A411YLM1_9ACTN</name>
<dbReference type="KEGG" id="erz:ER308_18295"/>
<dbReference type="InterPro" id="IPR005321">
    <property type="entry name" value="Peptidase_S58_DmpA"/>
</dbReference>
<keyword evidence="3" id="KW-1185">Reference proteome</keyword>
<organism evidence="2 3">
    <name type="scientific">Egibacter rhizosphaerae</name>
    <dbReference type="NCBI Taxonomy" id="1670831"/>
    <lineage>
        <taxon>Bacteria</taxon>
        <taxon>Bacillati</taxon>
        <taxon>Actinomycetota</taxon>
        <taxon>Nitriliruptoria</taxon>
        <taxon>Egibacterales</taxon>
        <taxon>Egibacteraceae</taxon>
        <taxon>Egibacter</taxon>
    </lineage>
</organism>
<evidence type="ECO:0000313" key="2">
    <source>
        <dbReference type="EMBL" id="QBI22114.1"/>
    </source>
</evidence>
<dbReference type="Gene3D" id="3.60.70.12">
    <property type="entry name" value="L-amino peptidase D-ALA esterase/amidase"/>
    <property type="match status" value="1"/>
</dbReference>
<dbReference type="GO" id="GO:0004177">
    <property type="term" value="F:aminopeptidase activity"/>
    <property type="evidence" value="ECO:0007669"/>
    <property type="project" value="TreeGrafter"/>
</dbReference>
<dbReference type="PANTHER" id="PTHR36512:SF3">
    <property type="entry name" value="BLR5678 PROTEIN"/>
    <property type="match status" value="1"/>
</dbReference>
<sequence length="324" mass="31991">MRTRGPEVALGVEGVAVGHWTDERWRTGCTVVLPPPGTMGGASVRGGAPGTREVPALGASGSGLECHGILLTGGSAFGLAAADGVMRWLAERRRGVPVGPRVVPVVGGANLLDLRTADQPTPGPEAGHAACEVASTEEPTTGSVGVGAGCMVGKTAGVEHAVAGGVGLGIASHGDLTAGALVAANAVGDVVGPGGEVLAGDRAPVEAERYPFGGPLLGALGGEEGRAHTVIGCVATNARLDKSGAVRAAELSHGGLVRAVRPAHTQLDGDCLFLLATGQREAPVDAVAALAAEAVATAVRMGVRDATDLPGAPADPRAKLFDEV</sequence>
<comment type="similarity">
    <text evidence="1">Belongs to the peptidase S58 family.</text>
</comment>
<dbReference type="OrthoDB" id="9808347at2"/>
<dbReference type="AlphaFoldDB" id="A0A411YLM1"/>
<proteinExistence type="inferred from homology"/>
<dbReference type="SUPFAM" id="SSF56266">
    <property type="entry name" value="DmpA/ArgJ-like"/>
    <property type="match status" value="1"/>
</dbReference>
<evidence type="ECO:0000256" key="1">
    <source>
        <dbReference type="ARBA" id="ARBA00007068"/>
    </source>
</evidence>
<dbReference type="PANTHER" id="PTHR36512">
    <property type="entry name" value="D-AMINOPEPTIDASE"/>
    <property type="match status" value="1"/>
</dbReference>
<dbReference type="Proteomes" id="UP000291469">
    <property type="component" value="Chromosome"/>
</dbReference>
<reference evidence="2 3" key="1">
    <citation type="submission" date="2019-01" db="EMBL/GenBank/DDBJ databases">
        <title>Egibacter rhizosphaerae EGI 80759T.</title>
        <authorList>
            <person name="Chen D.-D."/>
            <person name="Tian Y."/>
            <person name="Jiao J.-Y."/>
            <person name="Zhang X.-T."/>
            <person name="Zhang Y.-G."/>
            <person name="Zhang Y."/>
            <person name="Xiao M."/>
            <person name="Shu W.-S."/>
            <person name="Li W.-J."/>
        </authorList>
    </citation>
    <scope>NUCLEOTIDE SEQUENCE [LARGE SCALE GENOMIC DNA]</scope>
    <source>
        <strain evidence="2 3">EGI 80759</strain>
    </source>
</reference>